<dbReference type="InterPro" id="IPR001106">
    <property type="entry name" value="Aromatic_Lyase"/>
</dbReference>
<dbReference type="Gene3D" id="1.20.200.10">
    <property type="entry name" value="Fumarase/aspartase (Central domain)"/>
    <property type="match status" value="1"/>
</dbReference>
<dbReference type="SUPFAM" id="SSF48557">
    <property type="entry name" value="L-aspartase-like"/>
    <property type="match status" value="1"/>
</dbReference>
<protein>
    <recommendedName>
        <fullName evidence="2">histidine ammonia-lyase</fullName>
        <ecNumber evidence="2">4.3.1.3</ecNumber>
    </recommendedName>
</protein>
<dbReference type="InterPro" id="IPR008948">
    <property type="entry name" value="L-Aspartase-like"/>
</dbReference>
<dbReference type="AlphaFoldDB" id="A0A381W3W6"/>
<evidence type="ECO:0000256" key="5">
    <source>
        <dbReference type="ARBA" id="ARBA00049269"/>
    </source>
</evidence>
<comment type="catalytic activity">
    <reaction evidence="5">
        <text>L-histidine = trans-urocanate + NH4(+)</text>
        <dbReference type="Rhea" id="RHEA:21232"/>
        <dbReference type="ChEBI" id="CHEBI:17771"/>
        <dbReference type="ChEBI" id="CHEBI:28938"/>
        <dbReference type="ChEBI" id="CHEBI:57595"/>
        <dbReference type="EC" id="4.3.1.3"/>
    </reaction>
</comment>
<evidence type="ECO:0000256" key="4">
    <source>
        <dbReference type="ARBA" id="ARBA00023239"/>
    </source>
</evidence>
<dbReference type="InterPro" id="IPR024083">
    <property type="entry name" value="Fumarase/histidase_N"/>
</dbReference>
<dbReference type="UniPathway" id="UPA00379">
    <property type="reaction ID" value="UER00549"/>
</dbReference>
<proteinExistence type="predicted"/>
<dbReference type="CDD" id="cd00332">
    <property type="entry name" value="PAL-HAL"/>
    <property type="match status" value="1"/>
</dbReference>
<dbReference type="EC" id="4.3.1.3" evidence="2"/>
<reference evidence="6" key="1">
    <citation type="submission" date="2018-05" db="EMBL/GenBank/DDBJ databases">
        <authorList>
            <person name="Lanie J.A."/>
            <person name="Ng W.-L."/>
            <person name="Kazmierczak K.M."/>
            <person name="Andrzejewski T.M."/>
            <person name="Davidsen T.M."/>
            <person name="Wayne K.J."/>
            <person name="Tettelin H."/>
            <person name="Glass J.I."/>
            <person name="Rusch D."/>
            <person name="Podicherti R."/>
            <person name="Tsui H.-C.T."/>
            <person name="Winkler M.E."/>
        </authorList>
    </citation>
    <scope>NUCLEOTIDE SEQUENCE</scope>
</reference>
<dbReference type="PANTHER" id="PTHR10362">
    <property type="entry name" value="HISTIDINE AMMONIA-LYASE"/>
    <property type="match status" value="1"/>
</dbReference>
<dbReference type="Gene3D" id="1.10.275.10">
    <property type="entry name" value="Fumarase/aspartase (N-terminal domain)"/>
    <property type="match status" value="1"/>
</dbReference>
<accession>A0A381W3W6</accession>
<dbReference type="GO" id="GO:0019556">
    <property type="term" value="P:L-histidine catabolic process to glutamate and formamide"/>
    <property type="evidence" value="ECO:0007669"/>
    <property type="project" value="UniProtKB-UniPathway"/>
</dbReference>
<evidence type="ECO:0000313" key="6">
    <source>
        <dbReference type="EMBL" id="SVA47031.1"/>
    </source>
</evidence>
<dbReference type="NCBIfam" id="NF006871">
    <property type="entry name" value="PRK09367.1"/>
    <property type="match status" value="1"/>
</dbReference>
<dbReference type="GO" id="GO:0004397">
    <property type="term" value="F:histidine ammonia-lyase activity"/>
    <property type="evidence" value="ECO:0007669"/>
    <property type="project" value="UniProtKB-EC"/>
</dbReference>
<dbReference type="NCBIfam" id="TIGR01225">
    <property type="entry name" value="hutH"/>
    <property type="match status" value="1"/>
</dbReference>
<comment type="pathway">
    <text evidence="1">Amino-acid degradation; L-histidine degradation into L-glutamate; N-formimidoyl-L-glutamate from L-histidine: step 1/3.</text>
</comment>
<evidence type="ECO:0000256" key="3">
    <source>
        <dbReference type="ARBA" id="ARBA00022808"/>
    </source>
</evidence>
<name>A0A381W3W6_9ZZZZ</name>
<sequence length="508" mass="54928">MKILRISTRSYSYRDFAHLFDGPVCVTLTKNSLYNLKQSHKRLLAKINTGETIYGVNTGFGNLSKIKIDPKDQKDLQLNLVRSHASGVGNPLELGLIRTIFVLKLLTYVKGYSGIRPAVAEKIVQFLNHDILPVIPEKGSVGASGDLAPLGHMALALIGEGKVFYNGKEITTKTALSKAKIKPLVLQQKEGLSLVNGTQVSTALAIKSLLDGDLLLKTADIAGALSVENSFASRKVFQKKIHALKNHPGQQSVASNVYKLLNGSKIVKSHSNCGIVQDPYSFRCIPHIHGASKDGFTRAANMIDNEINSVSDNPIVLENGDIVNSGHFHGEHLAQAMDFLAISFCELGAVSERRTHYFMKGVEGKFHLFVTKSPGVESGYMMAHVTASALVSENKTLAHPASVDSLPTSGGQEDLVSMAPWAGQKLLQIQHNLRHILAVELLVAGAANQIASPNLTSGKGTLPILNILKSLCKYHNGDRTLSGEIESIAKKIKSGEFVHAVTKNIILE</sequence>
<dbReference type="InterPro" id="IPR005921">
    <property type="entry name" value="HutH"/>
</dbReference>
<dbReference type="GO" id="GO:0019557">
    <property type="term" value="P:L-histidine catabolic process to glutamate and formate"/>
    <property type="evidence" value="ECO:0007669"/>
    <property type="project" value="UniProtKB-UniPathway"/>
</dbReference>
<dbReference type="Pfam" id="PF00221">
    <property type="entry name" value="Lyase_aromatic"/>
    <property type="match status" value="1"/>
</dbReference>
<dbReference type="FunFam" id="1.10.275.10:FF:000005">
    <property type="entry name" value="Histidine ammonia-lyase"/>
    <property type="match status" value="1"/>
</dbReference>
<evidence type="ECO:0000256" key="2">
    <source>
        <dbReference type="ARBA" id="ARBA00012994"/>
    </source>
</evidence>
<evidence type="ECO:0000256" key="1">
    <source>
        <dbReference type="ARBA" id="ARBA00005113"/>
    </source>
</evidence>
<gene>
    <name evidence="6" type="ORF">METZ01_LOCUS99885</name>
</gene>
<keyword evidence="3" id="KW-0369">Histidine metabolism</keyword>
<dbReference type="EMBL" id="UINC01010583">
    <property type="protein sequence ID" value="SVA47031.1"/>
    <property type="molecule type" value="Genomic_DNA"/>
</dbReference>
<organism evidence="6">
    <name type="scientific">marine metagenome</name>
    <dbReference type="NCBI Taxonomy" id="408172"/>
    <lineage>
        <taxon>unclassified sequences</taxon>
        <taxon>metagenomes</taxon>
        <taxon>ecological metagenomes</taxon>
    </lineage>
</organism>
<dbReference type="GO" id="GO:0005737">
    <property type="term" value="C:cytoplasm"/>
    <property type="evidence" value="ECO:0007669"/>
    <property type="project" value="InterPro"/>
</dbReference>
<keyword evidence="4" id="KW-0456">Lyase</keyword>